<comment type="caution">
    <text evidence="4">The sequence shown here is derived from an EMBL/GenBank/DDBJ whole genome shotgun (WGS) entry which is preliminary data.</text>
</comment>
<feature type="signal peptide" evidence="2">
    <location>
        <begin position="1"/>
        <end position="19"/>
    </location>
</feature>
<evidence type="ECO:0000313" key="5">
    <source>
        <dbReference type="Proteomes" id="UP001595719"/>
    </source>
</evidence>
<dbReference type="Pfam" id="PF13505">
    <property type="entry name" value="OMP_b-brl"/>
    <property type="match status" value="1"/>
</dbReference>
<accession>A0ABV8WG47</accession>
<organism evidence="4 5">
    <name type="scientific">Flavobacterium quisquiliarum</name>
    <dbReference type="NCBI Taxonomy" id="1834436"/>
    <lineage>
        <taxon>Bacteria</taxon>
        <taxon>Pseudomonadati</taxon>
        <taxon>Bacteroidota</taxon>
        <taxon>Flavobacteriia</taxon>
        <taxon>Flavobacteriales</taxon>
        <taxon>Flavobacteriaceae</taxon>
        <taxon>Flavobacterium</taxon>
    </lineage>
</organism>
<sequence>MTKKKFALLVFAFFIIINATESQVTFKPGLRAGVGFSNLGFHGDFKPDFYVGALGQINLTKRYSLQPEINYSRQGANNLEQTQYYYDEGTYIGQNVYHDVSIDYLSVGMINKFTFKTGFLVQFGPTIDFIVKSNLPYSDSDVDLGFVSGVGYKLPSGLIIEGRFKANILDNFGSYNDGYYYQENNYSPSFTFQIGVSYAFGKK</sequence>
<dbReference type="InterPro" id="IPR027385">
    <property type="entry name" value="Beta-barrel_OMP"/>
</dbReference>
<reference evidence="5" key="1">
    <citation type="journal article" date="2019" name="Int. J. Syst. Evol. Microbiol.">
        <title>The Global Catalogue of Microorganisms (GCM) 10K type strain sequencing project: providing services to taxonomists for standard genome sequencing and annotation.</title>
        <authorList>
            <consortium name="The Broad Institute Genomics Platform"/>
            <consortium name="The Broad Institute Genome Sequencing Center for Infectious Disease"/>
            <person name="Wu L."/>
            <person name="Ma J."/>
        </authorList>
    </citation>
    <scope>NUCLEOTIDE SEQUENCE [LARGE SCALE GENOMIC DNA]</scope>
    <source>
        <strain evidence="5">CGMCC 1.15345</strain>
    </source>
</reference>
<evidence type="ECO:0000256" key="1">
    <source>
        <dbReference type="ARBA" id="ARBA00022729"/>
    </source>
</evidence>
<evidence type="ECO:0000259" key="3">
    <source>
        <dbReference type="Pfam" id="PF13505"/>
    </source>
</evidence>
<feature type="chain" id="PRO_5047224905" evidence="2">
    <location>
        <begin position="20"/>
        <end position="203"/>
    </location>
</feature>
<protein>
    <submittedName>
        <fullName evidence="4">Outer membrane beta-barrel protein</fullName>
    </submittedName>
</protein>
<keyword evidence="1 2" id="KW-0732">Signal</keyword>
<dbReference type="Proteomes" id="UP001595719">
    <property type="component" value="Unassembled WGS sequence"/>
</dbReference>
<feature type="domain" description="Outer membrane protein beta-barrel" evidence="3">
    <location>
        <begin position="7"/>
        <end position="200"/>
    </location>
</feature>
<gene>
    <name evidence="4" type="ORF">ACFOY0_24240</name>
</gene>
<dbReference type="EMBL" id="JBHSCO010000008">
    <property type="protein sequence ID" value="MFC4394123.1"/>
    <property type="molecule type" value="Genomic_DNA"/>
</dbReference>
<evidence type="ECO:0000313" key="4">
    <source>
        <dbReference type="EMBL" id="MFC4394123.1"/>
    </source>
</evidence>
<evidence type="ECO:0000256" key="2">
    <source>
        <dbReference type="SAM" id="SignalP"/>
    </source>
</evidence>
<proteinExistence type="predicted"/>
<keyword evidence="5" id="KW-1185">Reference proteome</keyword>
<dbReference type="RefSeq" id="WP_219071508.1">
    <property type="nucleotide sequence ID" value="NZ_JBHSCO010000008.1"/>
</dbReference>
<name>A0ABV8WG47_9FLAO</name>